<name>A0AA90NRH7_9GAMM</name>
<comment type="caution">
    <text evidence="11">The sequence shown here is derived from an EMBL/GenBank/DDBJ whole genome shotgun (WGS) entry which is preliminary data.</text>
</comment>
<dbReference type="InterPro" id="IPR004604">
    <property type="entry name" value="DNA_recomb/repair_RecN"/>
</dbReference>
<dbReference type="GO" id="GO:0009432">
    <property type="term" value="P:SOS response"/>
    <property type="evidence" value="ECO:0007669"/>
    <property type="project" value="TreeGrafter"/>
</dbReference>
<evidence type="ECO:0000256" key="8">
    <source>
        <dbReference type="ARBA" id="ARBA00033408"/>
    </source>
</evidence>
<dbReference type="Gene3D" id="3.40.50.300">
    <property type="entry name" value="P-loop containing nucleotide triphosphate hydrolases"/>
    <property type="match status" value="2"/>
</dbReference>
<reference evidence="11 12" key="1">
    <citation type="journal article" date="2023" name="bioRxiv">
        <title>An intranuclear bacterial parasite of deep-sea mussels expresses apoptosis inhibitors acquired from its host.</title>
        <authorList>
            <person name="Gonzalez Porras M.A."/>
            <person name="Assie A."/>
            <person name="Tietjen M."/>
            <person name="Violette M."/>
            <person name="Kleiner M."/>
            <person name="Gruber-Vodicka H."/>
            <person name="Dubilier N."/>
            <person name="Leisch N."/>
        </authorList>
    </citation>
    <scope>NUCLEOTIDE SEQUENCE [LARGE SCALE GENOMIC DNA]</scope>
    <source>
        <strain evidence="11">IAP13</strain>
    </source>
</reference>
<evidence type="ECO:0000313" key="11">
    <source>
        <dbReference type="EMBL" id="MDP0589234.1"/>
    </source>
</evidence>
<dbReference type="GO" id="GO:0043590">
    <property type="term" value="C:bacterial nucleoid"/>
    <property type="evidence" value="ECO:0007669"/>
    <property type="project" value="TreeGrafter"/>
</dbReference>
<dbReference type="PIRSF" id="PIRSF003128">
    <property type="entry name" value="RecN"/>
    <property type="match status" value="1"/>
</dbReference>
<dbReference type="CDD" id="cd03241">
    <property type="entry name" value="ABC_RecN"/>
    <property type="match status" value="2"/>
</dbReference>
<evidence type="ECO:0000256" key="6">
    <source>
        <dbReference type="ARBA" id="ARBA00022840"/>
    </source>
</evidence>
<evidence type="ECO:0000259" key="10">
    <source>
        <dbReference type="Pfam" id="PF02463"/>
    </source>
</evidence>
<dbReference type="InterPro" id="IPR027417">
    <property type="entry name" value="P-loop_NTPase"/>
</dbReference>
<dbReference type="SUPFAM" id="SSF52540">
    <property type="entry name" value="P-loop containing nucleoside triphosphate hydrolases"/>
    <property type="match status" value="1"/>
</dbReference>
<keyword evidence="4" id="KW-0547">Nucleotide-binding</keyword>
<dbReference type="GO" id="GO:0006310">
    <property type="term" value="P:DNA recombination"/>
    <property type="evidence" value="ECO:0007669"/>
    <property type="project" value="InterPro"/>
</dbReference>
<dbReference type="Proteomes" id="UP001178148">
    <property type="component" value="Unassembled WGS sequence"/>
</dbReference>
<proteinExistence type="inferred from homology"/>
<dbReference type="EMBL" id="JASXSV010000011">
    <property type="protein sequence ID" value="MDP0589234.1"/>
    <property type="molecule type" value="Genomic_DNA"/>
</dbReference>
<comment type="similarity">
    <text evidence="2 9">Belongs to the RecN family.</text>
</comment>
<keyword evidence="12" id="KW-1185">Reference proteome</keyword>
<dbReference type="Pfam" id="PF02463">
    <property type="entry name" value="SMC_N"/>
    <property type="match status" value="1"/>
</dbReference>
<evidence type="ECO:0000256" key="2">
    <source>
        <dbReference type="ARBA" id="ARBA00009441"/>
    </source>
</evidence>
<dbReference type="NCBIfam" id="TIGR00634">
    <property type="entry name" value="recN"/>
    <property type="match status" value="1"/>
</dbReference>
<accession>A0AA90NRH7</accession>
<keyword evidence="7 9" id="KW-0234">DNA repair</keyword>
<sequence length="554" mass="61162">MLNQLSISDYAIVDQLDLHISSGMTVITGETGAGKSIILDALGLTIGDRADSQCVKVGAERAEIRACFDLNDCSSARRWLDNHDMGSGNECILRRIITKDGRSRCYINGTPSLLSDLKTIGELLIDIHGQHEHQSLLKKSSHKLLLDDFADVGKLAASVTCLAAEYDKVQMELHSLLSLQQEREERVQLLSYQLKELAQLGLTENETHELEQNYRKLTSATETLTTCHQVNTICSENESGNVLQQLSLCINSLSELSFDHPAITQSIDMLSSAQIQVEEAIGEISRFVDYFDADPQSIQVIEERLSAIYELARKHRIQPDQLLERQQSLADELEELQCHDELSNELGVKLDRLFETYHEQAQKLSEKRQKSALKLEKIISSRMKILGMSKGLFKVAIHQGINKAPSIAGLDDIEFLVTTNPSLPPRPLAKVASGGELSRISLAIQVAISQTSQALTLVFDEVDVGIGGGTAEIVGKMLRGLGEKGQVLCVTHQPQVASRGHHHVHVDKRVTSSQSRTHITLLAGDYRIKEVARMLGGVEITNSTLAHAREMLEG</sequence>
<feature type="domain" description="RecF/RecN/SMC N-terminal" evidence="10">
    <location>
        <begin position="2"/>
        <end position="508"/>
    </location>
</feature>
<organism evidence="11 12">
    <name type="scientific">Candidatus Endonucleibacter bathymodioli</name>
    <dbReference type="NCBI Taxonomy" id="539814"/>
    <lineage>
        <taxon>Bacteria</taxon>
        <taxon>Pseudomonadati</taxon>
        <taxon>Pseudomonadota</taxon>
        <taxon>Gammaproteobacteria</taxon>
        <taxon>Oceanospirillales</taxon>
        <taxon>Endozoicomonadaceae</taxon>
        <taxon>Candidatus Endonucleibacter</taxon>
    </lineage>
</organism>
<dbReference type="GO" id="GO:0005524">
    <property type="term" value="F:ATP binding"/>
    <property type="evidence" value="ECO:0007669"/>
    <property type="project" value="UniProtKB-KW"/>
</dbReference>
<keyword evidence="5 9" id="KW-0227">DNA damage</keyword>
<evidence type="ECO:0000256" key="9">
    <source>
        <dbReference type="PIRNR" id="PIRNR003128"/>
    </source>
</evidence>
<dbReference type="FunFam" id="3.40.50.300:FF:000319">
    <property type="entry name" value="DNA repair protein RecN"/>
    <property type="match status" value="1"/>
</dbReference>
<dbReference type="AlphaFoldDB" id="A0AA90NRH7"/>
<evidence type="ECO:0000256" key="5">
    <source>
        <dbReference type="ARBA" id="ARBA00022763"/>
    </source>
</evidence>
<keyword evidence="6" id="KW-0067">ATP-binding</keyword>
<evidence type="ECO:0000256" key="7">
    <source>
        <dbReference type="ARBA" id="ARBA00023204"/>
    </source>
</evidence>
<evidence type="ECO:0000256" key="3">
    <source>
        <dbReference type="ARBA" id="ARBA00021315"/>
    </source>
</evidence>
<dbReference type="FunFam" id="3.40.50.300:FF:000356">
    <property type="entry name" value="DNA repair protein RecN"/>
    <property type="match status" value="1"/>
</dbReference>
<gene>
    <name evidence="11" type="primary">recN</name>
    <name evidence="11" type="ORF">QS748_08595</name>
</gene>
<comment type="function">
    <text evidence="1 9">May be involved in recombinational repair of damaged DNA.</text>
</comment>
<dbReference type="InterPro" id="IPR003395">
    <property type="entry name" value="RecF/RecN/SMC_N"/>
</dbReference>
<dbReference type="NCBIfam" id="NF008121">
    <property type="entry name" value="PRK10869.1"/>
    <property type="match status" value="1"/>
</dbReference>
<protein>
    <recommendedName>
        <fullName evidence="3 9">DNA repair protein RecN</fullName>
    </recommendedName>
    <alternativeName>
        <fullName evidence="8 9">Recombination protein N</fullName>
    </alternativeName>
</protein>
<evidence type="ECO:0000256" key="1">
    <source>
        <dbReference type="ARBA" id="ARBA00003618"/>
    </source>
</evidence>
<dbReference type="GO" id="GO:0006281">
    <property type="term" value="P:DNA repair"/>
    <property type="evidence" value="ECO:0007669"/>
    <property type="project" value="UniProtKB-KW"/>
</dbReference>
<dbReference type="PANTHER" id="PTHR11059">
    <property type="entry name" value="DNA REPAIR PROTEIN RECN"/>
    <property type="match status" value="1"/>
</dbReference>
<evidence type="ECO:0000256" key="4">
    <source>
        <dbReference type="ARBA" id="ARBA00022741"/>
    </source>
</evidence>
<evidence type="ECO:0000313" key="12">
    <source>
        <dbReference type="Proteomes" id="UP001178148"/>
    </source>
</evidence>
<dbReference type="PANTHER" id="PTHR11059:SF0">
    <property type="entry name" value="DNA REPAIR PROTEIN RECN"/>
    <property type="match status" value="1"/>
</dbReference>